<accession>A0AAD4BG60</accession>
<reference evidence="1" key="2">
    <citation type="journal article" date="2020" name="Nat. Commun.">
        <title>Large-scale genome sequencing of mycorrhizal fungi provides insights into the early evolution of symbiotic traits.</title>
        <authorList>
            <person name="Miyauchi S."/>
            <person name="Kiss E."/>
            <person name="Kuo A."/>
            <person name="Drula E."/>
            <person name="Kohler A."/>
            <person name="Sanchez-Garcia M."/>
            <person name="Morin E."/>
            <person name="Andreopoulos B."/>
            <person name="Barry K.W."/>
            <person name="Bonito G."/>
            <person name="Buee M."/>
            <person name="Carver A."/>
            <person name="Chen C."/>
            <person name="Cichocki N."/>
            <person name="Clum A."/>
            <person name="Culley D."/>
            <person name="Crous P.W."/>
            <person name="Fauchery L."/>
            <person name="Girlanda M."/>
            <person name="Hayes R.D."/>
            <person name="Keri Z."/>
            <person name="LaButti K."/>
            <person name="Lipzen A."/>
            <person name="Lombard V."/>
            <person name="Magnuson J."/>
            <person name="Maillard F."/>
            <person name="Murat C."/>
            <person name="Nolan M."/>
            <person name="Ohm R.A."/>
            <person name="Pangilinan J."/>
            <person name="Pereira M.F."/>
            <person name="Perotto S."/>
            <person name="Peter M."/>
            <person name="Pfister S."/>
            <person name="Riley R."/>
            <person name="Sitrit Y."/>
            <person name="Stielow J.B."/>
            <person name="Szollosi G."/>
            <person name="Zifcakova L."/>
            <person name="Stursova M."/>
            <person name="Spatafora J.W."/>
            <person name="Tedersoo L."/>
            <person name="Vaario L.M."/>
            <person name="Yamada A."/>
            <person name="Yan M."/>
            <person name="Wang P."/>
            <person name="Xu J."/>
            <person name="Bruns T."/>
            <person name="Baldrian P."/>
            <person name="Vilgalys R."/>
            <person name="Dunand C."/>
            <person name="Henrissat B."/>
            <person name="Grigoriev I.V."/>
            <person name="Hibbett D."/>
            <person name="Nagy L.G."/>
            <person name="Martin F.M."/>
        </authorList>
    </citation>
    <scope>NUCLEOTIDE SEQUENCE</scope>
    <source>
        <strain evidence="1">BED1</strain>
    </source>
</reference>
<comment type="caution">
    <text evidence="1">The sequence shown here is derived from an EMBL/GenBank/DDBJ whole genome shotgun (WGS) entry which is preliminary data.</text>
</comment>
<dbReference type="EMBL" id="WHUW01000087">
    <property type="protein sequence ID" value="KAF8426445.1"/>
    <property type="molecule type" value="Genomic_DNA"/>
</dbReference>
<name>A0AAD4BG60_BOLED</name>
<evidence type="ECO:0000313" key="1">
    <source>
        <dbReference type="EMBL" id="KAF8426445.1"/>
    </source>
</evidence>
<dbReference type="AlphaFoldDB" id="A0AAD4BG60"/>
<evidence type="ECO:0000313" key="2">
    <source>
        <dbReference type="Proteomes" id="UP001194468"/>
    </source>
</evidence>
<proteinExistence type="predicted"/>
<sequence>TDWYDDSAFSRGGWRGLLLATCSPAMLVAQSFEDVRNLVTSDAFDFVVGFAGASTLPSQIRNALSQIIERIAVDKTAGIWDTVVRVIGQDLLLLEVNTVILVYKERGSHEVVARKIGKHAPPMRPWGVEFNACATPGCKRSSRDFFV</sequence>
<dbReference type="Proteomes" id="UP001194468">
    <property type="component" value="Unassembled WGS sequence"/>
</dbReference>
<reference evidence="1" key="1">
    <citation type="submission" date="2019-10" db="EMBL/GenBank/DDBJ databases">
        <authorList>
            <consortium name="DOE Joint Genome Institute"/>
            <person name="Kuo A."/>
            <person name="Miyauchi S."/>
            <person name="Kiss E."/>
            <person name="Drula E."/>
            <person name="Kohler A."/>
            <person name="Sanchez-Garcia M."/>
            <person name="Andreopoulos B."/>
            <person name="Barry K.W."/>
            <person name="Bonito G."/>
            <person name="Buee M."/>
            <person name="Carver A."/>
            <person name="Chen C."/>
            <person name="Cichocki N."/>
            <person name="Clum A."/>
            <person name="Culley D."/>
            <person name="Crous P.W."/>
            <person name="Fauchery L."/>
            <person name="Girlanda M."/>
            <person name="Hayes R."/>
            <person name="Keri Z."/>
            <person name="LaButti K."/>
            <person name="Lipzen A."/>
            <person name="Lombard V."/>
            <person name="Magnuson J."/>
            <person name="Maillard F."/>
            <person name="Morin E."/>
            <person name="Murat C."/>
            <person name="Nolan M."/>
            <person name="Ohm R."/>
            <person name="Pangilinan J."/>
            <person name="Pereira M."/>
            <person name="Perotto S."/>
            <person name="Peter M."/>
            <person name="Riley R."/>
            <person name="Sitrit Y."/>
            <person name="Stielow B."/>
            <person name="Szollosi G."/>
            <person name="Zifcakova L."/>
            <person name="Stursova M."/>
            <person name="Spatafora J.W."/>
            <person name="Tedersoo L."/>
            <person name="Vaario L.-M."/>
            <person name="Yamada A."/>
            <person name="Yan M."/>
            <person name="Wang P."/>
            <person name="Xu J."/>
            <person name="Bruns T."/>
            <person name="Baldrian P."/>
            <person name="Vilgalys R."/>
            <person name="Henrissat B."/>
            <person name="Grigoriev I.V."/>
            <person name="Hibbett D."/>
            <person name="Nagy L.G."/>
            <person name="Martin F.M."/>
        </authorList>
    </citation>
    <scope>NUCLEOTIDE SEQUENCE</scope>
    <source>
        <strain evidence="1">BED1</strain>
    </source>
</reference>
<keyword evidence="2" id="KW-1185">Reference proteome</keyword>
<gene>
    <name evidence="1" type="ORF">L210DRAFT_791616</name>
</gene>
<feature type="non-terminal residue" evidence="1">
    <location>
        <position position="1"/>
    </location>
</feature>
<organism evidence="1 2">
    <name type="scientific">Boletus edulis BED1</name>
    <dbReference type="NCBI Taxonomy" id="1328754"/>
    <lineage>
        <taxon>Eukaryota</taxon>
        <taxon>Fungi</taxon>
        <taxon>Dikarya</taxon>
        <taxon>Basidiomycota</taxon>
        <taxon>Agaricomycotina</taxon>
        <taxon>Agaricomycetes</taxon>
        <taxon>Agaricomycetidae</taxon>
        <taxon>Boletales</taxon>
        <taxon>Boletineae</taxon>
        <taxon>Boletaceae</taxon>
        <taxon>Boletoideae</taxon>
        <taxon>Boletus</taxon>
    </lineage>
</organism>
<feature type="non-terminal residue" evidence="1">
    <location>
        <position position="147"/>
    </location>
</feature>
<protein>
    <submittedName>
        <fullName evidence="1">Uncharacterized protein</fullName>
    </submittedName>
</protein>